<evidence type="ECO:0000313" key="1">
    <source>
        <dbReference type="EMBL" id="KAJ5592377.1"/>
    </source>
</evidence>
<comment type="caution">
    <text evidence="1">The sequence shown here is derived from an EMBL/GenBank/DDBJ whole genome shotgun (WGS) entry which is preliminary data.</text>
</comment>
<dbReference type="GeneID" id="81590577"/>
<reference evidence="1" key="2">
    <citation type="submission" date="2023-01" db="EMBL/GenBank/DDBJ databases">
        <authorList>
            <person name="Petersen C."/>
        </authorList>
    </citation>
    <scope>NUCLEOTIDE SEQUENCE</scope>
    <source>
        <strain evidence="1">IBT 12815</strain>
    </source>
</reference>
<dbReference type="EMBL" id="JAQJAE010000005">
    <property type="protein sequence ID" value="KAJ5592377.1"/>
    <property type="molecule type" value="Genomic_DNA"/>
</dbReference>
<organism evidence="1 2">
    <name type="scientific">Penicillium hordei</name>
    <dbReference type="NCBI Taxonomy" id="40994"/>
    <lineage>
        <taxon>Eukaryota</taxon>
        <taxon>Fungi</taxon>
        <taxon>Dikarya</taxon>
        <taxon>Ascomycota</taxon>
        <taxon>Pezizomycotina</taxon>
        <taxon>Eurotiomycetes</taxon>
        <taxon>Eurotiomycetidae</taxon>
        <taxon>Eurotiales</taxon>
        <taxon>Aspergillaceae</taxon>
        <taxon>Penicillium</taxon>
    </lineage>
</organism>
<keyword evidence="2" id="KW-1185">Reference proteome</keyword>
<dbReference type="RefSeq" id="XP_056749003.1">
    <property type="nucleotide sequence ID" value="XM_056900335.1"/>
</dbReference>
<gene>
    <name evidence="1" type="ORF">N7537_009281</name>
</gene>
<name>A0AAD6DTZ9_9EURO</name>
<dbReference type="AlphaFoldDB" id="A0AAD6DTZ9"/>
<sequence>MYRNDGVAPPSHWMNAVISISALSPETGATSIAPGPIQAYQDLIKIFRTKLPVVEERQGDLYIRGGIEQINTLAREDLALLSKVLTYEPCLPNDEANNIGDDISHFAHV</sequence>
<dbReference type="Proteomes" id="UP001213799">
    <property type="component" value="Unassembled WGS sequence"/>
</dbReference>
<evidence type="ECO:0000313" key="2">
    <source>
        <dbReference type="Proteomes" id="UP001213799"/>
    </source>
</evidence>
<protein>
    <submittedName>
        <fullName evidence="1">Uncharacterized protein</fullName>
    </submittedName>
</protein>
<proteinExistence type="predicted"/>
<accession>A0AAD6DTZ9</accession>
<reference evidence="1" key="1">
    <citation type="journal article" date="2023" name="IMA Fungus">
        <title>Comparative genomic study of the Penicillium genus elucidates a diverse pangenome and 15 lateral gene transfer events.</title>
        <authorList>
            <person name="Petersen C."/>
            <person name="Sorensen T."/>
            <person name="Nielsen M.R."/>
            <person name="Sondergaard T.E."/>
            <person name="Sorensen J.L."/>
            <person name="Fitzpatrick D.A."/>
            <person name="Frisvad J.C."/>
            <person name="Nielsen K.L."/>
        </authorList>
    </citation>
    <scope>NUCLEOTIDE SEQUENCE</scope>
    <source>
        <strain evidence="1">IBT 12815</strain>
    </source>
</reference>